<dbReference type="Pfam" id="PF01715">
    <property type="entry name" value="IPPT"/>
    <property type="match status" value="1"/>
</dbReference>
<dbReference type="EMBL" id="ALXG01000038">
    <property type="protein sequence ID" value="ETO40176.1"/>
    <property type="molecule type" value="Genomic_DNA"/>
</dbReference>
<comment type="similarity">
    <text evidence="3 10 13">Belongs to the IPP transferase family.</text>
</comment>
<evidence type="ECO:0000256" key="5">
    <source>
        <dbReference type="ARBA" id="ARBA00022694"/>
    </source>
</evidence>
<evidence type="ECO:0000313" key="14">
    <source>
        <dbReference type="EMBL" id="ETO40176.1"/>
    </source>
</evidence>
<accession>W9EFX4</accession>
<keyword evidence="8 10" id="KW-0460">Magnesium</keyword>
<dbReference type="GO" id="GO:0005524">
    <property type="term" value="F:ATP binding"/>
    <property type="evidence" value="ECO:0007669"/>
    <property type="project" value="UniProtKB-UniRule"/>
</dbReference>
<comment type="catalytic activity">
    <reaction evidence="9 10 11">
        <text>adenosine(37) in tRNA + dimethylallyl diphosphate = N(6)-dimethylallyladenosine(37) in tRNA + diphosphate</text>
        <dbReference type="Rhea" id="RHEA:26482"/>
        <dbReference type="Rhea" id="RHEA-COMP:10162"/>
        <dbReference type="Rhea" id="RHEA-COMP:10375"/>
        <dbReference type="ChEBI" id="CHEBI:33019"/>
        <dbReference type="ChEBI" id="CHEBI:57623"/>
        <dbReference type="ChEBI" id="CHEBI:74411"/>
        <dbReference type="ChEBI" id="CHEBI:74415"/>
        <dbReference type="EC" id="2.5.1.75"/>
    </reaction>
</comment>
<evidence type="ECO:0000256" key="1">
    <source>
        <dbReference type="ARBA" id="ARBA00001946"/>
    </source>
</evidence>
<dbReference type="RefSeq" id="WP_035422227.1">
    <property type="nucleotide sequence ID" value="NZ_ALXG01000038.1"/>
</dbReference>
<dbReference type="Gene3D" id="1.10.20.140">
    <property type="match status" value="1"/>
</dbReference>
<evidence type="ECO:0000256" key="13">
    <source>
        <dbReference type="RuleBase" id="RU003785"/>
    </source>
</evidence>
<dbReference type="PANTHER" id="PTHR11088:SF60">
    <property type="entry name" value="TRNA DIMETHYLALLYLTRANSFERASE"/>
    <property type="match status" value="1"/>
</dbReference>
<dbReference type="Proteomes" id="UP000019474">
    <property type="component" value="Unassembled WGS sequence"/>
</dbReference>
<feature type="binding site" evidence="10">
    <location>
        <begin position="10"/>
        <end position="17"/>
    </location>
    <ligand>
        <name>ATP</name>
        <dbReference type="ChEBI" id="CHEBI:30616"/>
    </ligand>
</feature>
<proteinExistence type="inferred from homology"/>
<evidence type="ECO:0000256" key="2">
    <source>
        <dbReference type="ARBA" id="ARBA00003213"/>
    </source>
</evidence>
<evidence type="ECO:0000256" key="9">
    <source>
        <dbReference type="ARBA" id="ARBA00049563"/>
    </source>
</evidence>
<keyword evidence="15" id="KW-1185">Reference proteome</keyword>
<protein>
    <recommendedName>
        <fullName evidence="10">tRNA dimethylallyltransferase</fullName>
        <ecNumber evidence="10">2.5.1.75</ecNumber>
    </recommendedName>
    <alternativeName>
        <fullName evidence="10">Dimethylallyl diphosphate:tRNA dimethylallyltransferase</fullName>
        <shortName evidence="10">DMAPP:tRNA dimethylallyltransferase</shortName>
        <shortName evidence="10">DMATase</shortName>
    </alternativeName>
    <alternativeName>
        <fullName evidence="10">Isopentenyl-diphosphate:tRNA isopentenyltransferase</fullName>
        <shortName evidence="10">IPP transferase</shortName>
        <shortName evidence="10">IPPT</shortName>
        <shortName evidence="10">IPTase</shortName>
    </alternativeName>
</protein>
<dbReference type="AlphaFoldDB" id="W9EFX4"/>
<gene>
    <name evidence="10" type="primary">miaA</name>
    <name evidence="14" type="ORF">B808_943</name>
</gene>
<dbReference type="Gene3D" id="3.40.50.300">
    <property type="entry name" value="P-loop containing nucleotide triphosphate hydrolases"/>
    <property type="match status" value="1"/>
</dbReference>
<comment type="caution">
    <text evidence="14">The sequence shown here is derived from an EMBL/GenBank/DDBJ whole genome shotgun (WGS) entry which is preliminary data.</text>
</comment>
<name>W9EFX4_9LACO</name>
<comment type="caution">
    <text evidence="10">Lacks conserved residue(s) required for the propagation of feature annotation.</text>
</comment>
<dbReference type="InterPro" id="IPR027417">
    <property type="entry name" value="P-loop_NTPase"/>
</dbReference>
<dbReference type="HAMAP" id="MF_00185">
    <property type="entry name" value="IPP_trans"/>
    <property type="match status" value="1"/>
</dbReference>
<keyword evidence="6 10" id="KW-0547">Nucleotide-binding</keyword>
<comment type="cofactor">
    <cofactor evidence="1 10">
        <name>Mg(2+)</name>
        <dbReference type="ChEBI" id="CHEBI:18420"/>
    </cofactor>
</comment>
<evidence type="ECO:0000256" key="3">
    <source>
        <dbReference type="ARBA" id="ARBA00005842"/>
    </source>
</evidence>
<dbReference type="InterPro" id="IPR039657">
    <property type="entry name" value="Dimethylallyltransferase"/>
</dbReference>
<evidence type="ECO:0000256" key="4">
    <source>
        <dbReference type="ARBA" id="ARBA00022679"/>
    </source>
</evidence>
<dbReference type="GO" id="GO:0006400">
    <property type="term" value="P:tRNA modification"/>
    <property type="evidence" value="ECO:0007669"/>
    <property type="project" value="TreeGrafter"/>
</dbReference>
<reference evidence="14 15" key="1">
    <citation type="submission" date="2012-08" db="EMBL/GenBank/DDBJ databases">
        <title>Genome sequencing of Lactobacillus florum 8D.</title>
        <authorList>
            <person name="Kim E.B."/>
            <person name="Marco M.L."/>
        </authorList>
    </citation>
    <scope>NUCLEOTIDE SEQUENCE [LARGE SCALE GENOMIC DNA]</scope>
    <source>
        <strain evidence="14 15">8D</strain>
    </source>
</reference>
<dbReference type="GO" id="GO:0052381">
    <property type="term" value="F:tRNA dimethylallyltransferase activity"/>
    <property type="evidence" value="ECO:0007669"/>
    <property type="project" value="UniProtKB-UniRule"/>
</dbReference>
<comment type="subunit">
    <text evidence="10">Monomer.</text>
</comment>
<dbReference type="PANTHER" id="PTHR11088">
    <property type="entry name" value="TRNA DIMETHYLALLYLTRANSFERASE"/>
    <property type="match status" value="1"/>
</dbReference>
<evidence type="ECO:0000256" key="7">
    <source>
        <dbReference type="ARBA" id="ARBA00022840"/>
    </source>
</evidence>
<comment type="function">
    <text evidence="2 10 12">Catalyzes the transfer of a dimethylallyl group onto the adenine at position 37 in tRNAs that read codons beginning with uridine, leading to the formation of N6-(dimethylallyl)adenosine (i(6)A).</text>
</comment>
<dbReference type="PATRIC" id="fig|1221538.3.peg.952"/>
<evidence type="ECO:0000256" key="12">
    <source>
        <dbReference type="RuleBase" id="RU003784"/>
    </source>
</evidence>
<feature type="region of interest" description="Interaction with substrate tRNA" evidence="10">
    <location>
        <begin position="35"/>
        <end position="38"/>
    </location>
</feature>
<evidence type="ECO:0000256" key="10">
    <source>
        <dbReference type="HAMAP-Rule" id="MF_00185"/>
    </source>
</evidence>
<feature type="site" description="Interaction with substrate tRNA" evidence="10">
    <location>
        <position position="101"/>
    </location>
</feature>
<sequence>MTIKVLAIVGPTAVGKSDLAVHLAQKYQGEIISGDSMQVYRHLDVGTAKIPPSKRQGVPHHLIDIINVDQQYSVTQFVTAARRLITEIHERHRLPIIAGGTGYYLQALLDGLAFGGEQSTDRRVQQQLLERSQTQGLQSLWDELYQIDPLTAQKIAPTNQRRLFRALEIWNTTHKRPSEQVNHGSAYDAGLVGLTGDRSKLYQRINQRVEVMMQQGLLAENQWLQEQGGSSLPASHGIGYHEFEAYFKRQQSLPATVEQIKKDTRHYAKRQLTWYRNKMNVHWFQLYEKPEQLAKIESLITDWSF</sequence>
<dbReference type="InterPro" id="IPR018022">
    <property type="entry name" value="IPT"/>
</dbReference>
<evidence type="ECO:0000256" key="6">
    <source>
        <dbReference type="ARBA" id="ARBA00022741"/>
    </source>
</evidence>
<evidence type="ECO:0000256" key="11">
    <source>
        <dbReference type="RuleBase" id="RU003783"/>
    </source>
</evidence>
<evidence type="ECO:0000256" key="8">
    <source>
        <dbReference type="ARBA" id="ARBA00022842"/>
    </source>
</evidence>
<keyword evidence="7 10" id="KW-0067">ATP-binding</keyword>
<organism evidence="14 15">
    <name type="scientific">Fructilactobacillus florum 8D</name>
    <dbReference type="NCBI Taxonomy" id="1221538"/>
    <lineage>
        <taxon>Bacteria</taxon>
        <taxon>Bacillati</taxon>
        <taxon>Bacillota</taxon>
        <taxon>Bacilli</taxon>
        <taxon>Lactobacillales</taxon>
        <taxon>Lactobacillaceae</taxon>
        <taxon>Fructilactobacillus</taxon>
    </lineage>
</organism>
<evidence type="ECO:0000313" key="15">
    <source>
        <dbReference type="Proteomes" id="UP000019474"/>
    </source>
</evidence>
<dbReference type="SUPFAM" id="SSF52540">
    <property type="entry name" value="P-loop containing nucleoside triphosphate hydrolases"/>
    <property type="match status" value="1"/>
</dbReference>
<feature type="binding site" evidence="10">
    <location>
        <begin position="12"/>
        <end position="17"/>
    </location>
    <ligand>
        <name>substrate</name>
    </ligand>
</feature>
<keyword evidence="4 10" id="KW-0808">Transferase</keyword>
<dbReference type="EC" id="2.5.1.75" evidence="10"/>
<dbReference type="NCBIfam" id="TIGR00174">
    <property type="entry name" value="miaA"/>
    <property type="match status" value="1"/>
</dbReference>
<dbReference type="OrthoDB" id="9776390at2"/>
<keyword evidence="5 10" id="KW-0819">tRNA processing</keyword>